<feature type="domain" description="DUF5866" evidence="1">
    <location>
        <begin position="6"/>
        <end position="79"/>
    </location>
</feature>
<organism evidence="2 3">
    <name type="scientific">Moumouvirus goulette</name>
    <dbReference type="NCBI Taxonomy" id="1247379"/>
    <lineage>
        <taxon>Viruses</taxon>
        <taxon>Varidnaviria</taxon>
        <taxon>Bamfordvirae</taxon>
        <taxon>Nucleocytoviricota</taxon>
        <taxon>Megaviricetes</taxon>
        <taxon>Imitervirales</taxon>
        <taxon>Mimiviridae</taxon>
        <taxon>Megamimivirinae</taxon>
        <taxon>Moumouvirus</taxon>
        <taxon>Moumouvirus goulettemassiliense</taxon>
    </lineage>
</organism>
<evidence type="ECO:0000313" key="2">
    <source>
        <dbReference type="EMBL" id="AGF84989.1"/>
    </source>
</evidence>
<reference evidence="2 3" key="1">
    <citation type="submission" date="2012-10" db="EMBL/GenBank/DDBJ databases">
        <title>Complete genome sequence of Moumouvirus goulette.</title>
        <authorList>
            <person name="Fournous G."/>
            <person name="Bougalmi M."/>
            <person name="Colson P."/>
        </authorList>
    </citation>
    <scope>NUCLEOTIDE SEQUENCE [LARGE SCALE GENOMIC DNA]</scope>
</reference>
<gene>
    <name evidence="2" type="ORF">glt_00180</name>
</gene>
<keyword evidence="3" id="KW-1185">Reference proteome</keyword>
<protein>
    <recommendedName>
        <fullName evidence="1">DUF5866 domain-containing protein</fullName>
    </recommendedName>
</protein>
<evidence type="ECO:0000313" key="3">
    <source>
        <dbReference type="Proteomes" id="UP000241071"/>
    </source>
</evidence>
<proteinExistence type="predicted"/>
<dbReference type="EMBL" id="KC008572">
    <property type="protein sequence ID" value="AGF84989.1"/>
    <property type="molecule type" value="Genomic_DNA"/>
</dbReference>
<dbReference type="InterPro" id="IPR043842">
    <property type="entry name" value="DUF5866"/>
</dbReference>
<evidence type="ECO:0000259" key="1">
    <source>
        <dbReference type="Pfam" id="PF19184"/>
    </source>
</evidence>
<sequence>MTYKYFIKSVDEYVLRFSSEQLQDNPYITGTLFHQVFFSNKFLKKTELHLQYSGDIIKILIPLIREGVLYLPDICEKYQSGNYIQDIIDINKEYIWSELSKLLEYVACDNEYYHKLCKIMQNGAMDLLGRKIHFSHIKKISNNDFNYLLPYDKKQCIFLKSSFLGKLNASMKNIKITPIIKKTFPKILTITLENIEKSMYNGILNRLESIQINIQIRPKCRRIIIYTIQDNKIWNNQEEYIDVIVKHFIVAIDNTVKLLDDYGRVKN</sequence>
<name>M1PAW1_9VIRU</name>
<dbReference type="Proteomes" id="UP000241071">
    <property type="component" value="Segment"/>
</dbReference>
<dbReference type="Pfam" id="PF19184">
    <property type="entry name" value="DUF5866"/>
    <property type="match status" value="1"/>
</dbReference>
<accession>M1PAW1</accession>